<gene>
    <name evidence="2" type="ORF">CINCED_3A005230</name>
</gene>
<evidence type="ECO:0000256" key="1">
    <source>
        <dbReference type="SAM" id="MobiDB-lite"/>
    </source>
</evidence>
<protein>
    <submittedName>
        <fullName evidence="2">Uncharacterized protein</fullName>
    </submittedName>
</protein>
<sequence>MINVSINIKHTVSSQIEDEHIVGNAYNQKIQVKLDSYASKLKNPKIDHQRQQPPSIIPPKTDDQDEHIVGKAYNQELQVKSDTYASKLKNPKIDHQKQQPPSIIPPKTDDQISNDHEVNAHETKSDENKTFVGDSQGLQENPMDIS</sequence>
<feature type="region of interest" description="Disordered" evidence="1">
    <location>
        <begin position="42"/>
        <end position="66"/>
    </location>
</feature>
<evidence type="ECO:0000313" key="2">
    <source>
        <dbReference type="EMBL" id="VVC39128.1"/>
    </source>
</evidence>
<name>A0A5E4N7J0_9HEMI</name>
<feature type="region of interest" description="Disordered" evidence="1">
    <location>
        <begin position="84"/>
        <end position="146"/>
    </location>
</feature>
<dbReference type="Proteomes" id="UP000325440">
    <property type="component" value="Unassembled WGS sequence"/>
</dbReference>
<keyword evidence="3" id="KW-1185">Reference proteome</keyword>
<feature type="compositionally biased region" description="Basic and acidic residues" evidence="1">
    <location>
        <begin position="107"/>
        <end position="129"/>
    </location>
</feature>
<organism evidence="2 3">
    <name type="scientific">Cinara cedri</name>
    <dbReference type="NCBI Taxonomy" id="506608"/>
    <lineage>
        <taxon>Eukaryota</taxon>
        <taxon>Metazoa</taxon>
        <taxon>Ecdysozoa</taxon>
        <taxon>Arthropoda</taxon>
        <taxon>Hexapoda</taxon>
        <taxon>Insecta</taxon>
        <taxon>Pterygota</taxon>
        <taxon>Neoptera</taxon>
        <taxon>Paraneoptera</taxon>
        <taxon>Hemiptera</taxon>
        <taxon>Sternorrhyncha</taxon>
        <taxon>Aphidomorpha</taxon>
        <taxon>Aphidoidea</taxon>
        <taxon>Aphididae</taxon>
        <taxon>Lachninae</taxon>
        <taxon>Cinara</taxon>
    </lineage>
</organism>
<feature type="non-terminal residue" evidence="2">
    <location>
        <position position="146"/>
    </location>
</feature>
<evidence type="ECO:0000313" key="3">
    <source>
        <dbReference type="Proteomes" id="UP000325440"/>
    </source>
</evidence>
<reference evidence="2 3" key="1">
    <citation type="submission" date="2019-08" db="EMBL/GenBank/DDBJ databases">
        <authorList>
            <person name="Alioto T."/>
            <person name="Alioto T."/>
            <person name="Gomez Garrido J."/>
        </authorList>
    </citation>
    <scope>NUCLEOTIDE SEQUENCE [LARGE SCALE GENOMIC DNA]</scope>
</reference>
<dbReference type="AlphaFoldDB" id="A0A5E4N7J0"/>
<proteinExistence type="predicted"/>
<dbReference type="EMBL" id="CABPRJ010001687">
    <property type="protein sequence ID" value="VVC39128.1"/>
    <property type="molecule type" value="Genomic_DNA"/>
</dbReference>
<accession>A0A5E4N7J0</accession>